<comment type="caution">
    <text evidence="9">The sequence shown here is derived from an EMBL/GenBank/DDBJ whole genome shotgun (WGS) entry which is preliminary data.</text>
</comment>
<dbReference type="InterPro" id="IPR004761">
    <property type="entry name" value="Spore_GerAB"/>
</dbReference>
<feature type="transmembrane region" description="Helical" evidence="8">
    <location>
        <begin position="116"/>
        <end position="134"/>
    </location>
</feature>
<evidence type="ECO:0000256" key="6">
    <source>
        <dbReference type="ARBA" id="ARBA00022989"/>
    </source>
</evidence>
<dbReference type="EMBL" id="BOVJ01000042">
    <property type="protein sequence ID" value="GIQ62776.1"/>
    <property type="molecule type" value="Genomic_DNA"/>
</dbReference>
<reference evidence="9 10" key="1">
    <citation type="submission" date="2021-04" db="EMBL/GenBank/DDBJ databases">
        <title>Draft genome sequence of Paenibacillus cisolokensis, LC2-13A.</title>
        <authorList>
            <person name="Uke A."/>
            <person name="Chhe C."/>
            <person name="Baramee S."/>
            <person name="Kosugi A."/>
        </authorList>
    </citation>
    <scope>NUCLEOTIDE SEQUENCE [LARGE SCALE GENOMIC DNA]</scope>
    <source>
        <strain evidence="9 10">LC2-13A</strain>
    </source>
</reference>
<dbReference type="RefSeq" id="WP_244863269.1">
    <property type="nucleotide sequence ID" value="NZ_BOVJ01000042.1"/>
</dbReference>
<accession>A0ABQ4N4A0</accession>
<keyword evidence="6 8" id="KW-1133">Transmembrane helix</keyword>
<evidence type="ECO:0000256" key="4">
    <source>
        <dbReference type="ARBA" id="ARBA00022544"/>
    </source>
</evidence>
<protein>
    <submittedName>
        <fullName evidence="9">Germination protein</fullName>
    </submittedName>
</protein>
<evidence type="ECO:0000256" key="1">
    <source>
        <dbReference type="ARBA" id="ARBA00004141"/>
    </source>
</evidence>
<evidence type="ECO:0000256" key="8">
    <source>
        <dbReference type="SAM" id="Phobius"/>
    </source>
</evidence>
<dbReference type="NCBIfam" id="TIGR00912">
    <property type="entry name" value="2A0309"/>
    <property type="match status" value="1"/>
</dbReference>
<feature type="transmembrane region" description="Helical" evidence="8">
    <location>
        <begin position="40"/>
        <end position="58"/>
    </location>
</feature>
<sequence>MIEKGKISALQLGMMMYLVIAPTAILNSPSISFRYAKQDLWISPIWSLSGWMAIYLAFKLHDMYPGHNIVQASERIIGRWPGKAVGFLILFIYLYINSGTTRLYGEFVSEAFLPETPLIVVTGTMVLVCALASRGGVEITGRFAQLILPVFIVLFLSNALPIIPDLKPMNIFPVMPEGIMPSIAGSIVLQSWYCQFITVSFLLPFVSDREKAAKSVSIALIAVIVTLVVANLVTLLLLGEITGHFTYPFLILARYISLVEFFSHLESLYTAIWVFGAFMKIYLFFTYSCLPPLNG</sequence>
<feature type="transmembrane region" description="Helical" evidence="8">
    <location>
        <begin position="146"/>
        <end position="163"/>
    </location>
</feature>
<dbReference type="PANTHER" id="PTHR34975">
    <property type="entry name" value="SPORE GERMINATION PROTEIN A2"/>
    <property type="match status" value="1"/>
</dbReference>
<feature type="transmembrane region" description="Helical" evidence="8">
    <location>
        <begin position="7"/>
        <end position="28"/>
    </location>
</feature>
<organism evidence="9 10">
    <name type="scientific">Paenibacillus cisolokensis</name>
    <dbReference type="NCBI Taxonomy" id="1658519"/>
    <lineage>
        <taxon>Bacteria</taxon>
        <taxon>Bacillati</taxon>
        <taxon>Bacillota</taxon>
        <taxon>Bacilli</taxon>
        <taxon>Bacillales</taxon>
        <taxon>Paenibacillaceae</taxon>
        <taxon>Paenibacillus</taxon>
    </lineage>
</organism>
<evidence type="ECO:0000256" key="7">
    <source>
        <dbReference type="ARBA" id="ARBA00023136"/>
    </source>
</evidence>
<evidence type="ECO:0000313" key="9">
    <source>
        <dbReference type="EMBL" id="GIQ62776.1"/>
    </source>
</evidence>
<keyword evidence="7 8" id="KW-0472">Membrane</keyword>
<keyword evidence="5 8" id="KW-0812">Transmembrane</keyword>
<proteinExistence type="inferred from homology"/>
<evidence type="ECO:0000313" key="10">
    <source>
        <dbReference type="Proteomes" id="UP000680304"/>
    </source>
</evidence>
<dbReference type="PANTHER" id="PTHR34975:SF2">
    <property type="entry name" value="SPORE GERMINATION PROTEIN A2"/>
    <property type="match status" value="1"/>
</dbReference>
<feature type="transmembrane region" description="Helical" evidence="8">
    <location>
        <begin position="269"/>
        <end position="287"/>
    </location>
</feature>
<comment type="similarity">
    <text evidence="2">Belongs to the amino acid-polyamine-organocation (APC) superfamily. Spore germination protein (SGP) (TC 2.A.3.9) family.</text>
</comment>
<gene>
    <name evidence="9" type="ORF">PACILC2_13440</name>
</gene>
<keyword evidence="10" id="KW-1185">Reference proteome</keyword>
<dbReference type="Proteomes" id="UP000680304">
    <property type="component" value="Unassembled WGS sequence"/>
</dbReference>
<feature type="transmembrane region" description="Helical" evidence="8">
    <location>
        <begin position="183"/>
        <end position="206"/>
    </location>
</feature>
<evidence type="ECO:0000256" key="5">
    <source>
        <dbReference type="ARBA" id="ARBA00022692"/>
    </source>
</evidence>
<evidence type="ECO:0000256" key="2">
    <source>
        <dbReference type="ARBA" id="ARBA00007998"/>
    </source>
</evidence>
<dbReference type="Pfam" id="PF03845">
    <property type="entry name" value="Spore_permease"/>
    <property type="match status" value="1"/>
</dbReference>
<feature type="transmembrane region" description="Helical" evidence="8">
    <location>
        <begin position="218"/>
        <end position="239"/>
    </location>
</feature>
<name>A0ABQ4N4A0_9BACL</name>
<feature type="transmembrane region" description="Helical" evidence="8">
    <location>
        <begin position="79"/>
        <end position="96"/>
    </location>
</feature>
<evidence type="ECO:0000256" key="3">
    <source>
        <dbReference type="ARBA" id="ARBA00022448"/>
    </source>
</evidence>
<keyword evidence="3" id="KW-0813">Transport</keyword>
<keyword evidence="4" id="KW-0309">Germination</keyword>
<comment type="subcellular location">
    <subcellularLocation>
        <location evidence="1">Membrane</location>
        <topology evidence="1">Multi-pass membrane protein</topology>
    </subcellularLocation>
</comment>